<evidence type="ECO:0000313" key="2">
    <source>
        <dbReference type="EMBL" id="WAQ90896.1"/>
    </source>
</evidence>
<feature type="signal peptide" evidence="1">
    <location>
        <begin position="1"/>
        <end position="19"/>
    </location>
</feature>
<organism evidence="2 3">
    <name type="scientific">Puccinia triticina</name>
    <dbReference type="NCBI Taxonomy" id="208348"/>
    <lineage>
        <taxon>Eukaryota</taxon>
        <taxon>Fungi</taxon>
        <taxon>Dikarya</taxon>
        <taxon>Basidiomycota</taxon>
        <taxon>Pucciniomycotina</taxon>
        <taxon>Pucciniomycetes</taxon>
        <taxon>Pucciniales</taxon>
        <taxon>Pucciniaceae</taxon>
        <taxon>Puccinia</taxon>
    </lineage>
</organism>
<sequence>MKFTISLFVALMMAISVQSDGIPTISPFKCKGDKGKPEPSCILRQKDGSGTPTYFVVLAPAFDKTTNSCQNVLIQNKPATDTGCCATGTSPVGKPAQKGMKENDYKKVCTKADDSTGGATGSGTSMPVPQ</sequence>
<feature type="chain" id="PRO_5047155276" description="Secreted protein" evidence="1">
    <location>
        <begin position="20"/>
        <end position="130"/>
    </location>
</feature>
<evidence type="ECO:0000313" key="3">
    <source>
        <dbReference type="Proteomes" id="UP001164743"/>
    </source>
</evidence>
<accession>A0ABY7D3I5</accession>
<dbReference type="EMBL" id="CP110433">
    <property type="protein sequence ID" value="WAQ90896.1"/>
    <property type="molecule type" value="Genomic_DNA"/>
</dbReference>
<dbReference type="Proteomes" id="UP001164743">
    <property type="component" value="Chromosome 13A"/>
</dbReference>
<dbReference type="RefSeq" id="XP_053026451.1">
    <property type="nucleotide sequence ID" value="XM_053162479.1"/>
</dbReference>
<gene>
    <name evidence="2" type="ORF">PtA15_13A296</name>
</gene>
<keyword evidence="3" id="KW-1185">Reference proteome</keyword>
<protein>
    <recommendedName>
        <fullName evidence="4">Secreted protein</fullName>
    </recommendedName>
</protein>
<dbReference type="GeneID" id="77803374"/>
<keyword evidence="1" id="KW-0732">Signal</keyword>
<proteinExistence type="predicted"/>
<reference evidence="2" key="1">
    <citation type="submission" date="2022-10" db="EMBL/GenBank/DDBJ databases">
        <title>Puccinia triticina Genome sequencing and assembly.</title>
        <authorList>
            <person name="Li C."/>
        </authorList>
    </citation>
    <scope>NUCLEOTIDE SEQUENCE</scope>
    <source>
        <strain evidence="2">Pt15</strain>
    </source>
</reference>
<evidence type="ECO:0000256" key="1">
    <source>
        <dbReference type="SAM" id="SignalP"/>
    </source>
</evidence>
<evidence type="ECO:0008006" key="4">
    <source>
        <dbReference type="Google" id="ProtNLM"/>
    </source>
</evidence>
<name>A0ABY7D3I5_9BASI</name>